<dbReference type="AlphaFoldDB" id="A0A919K441"/>
<protein>
    <submittedName>
        <fullName evidence="1">Uncharacterized protein</fullName>
    </submittedName>
</protein>
<keyword evidence="2" id="KW-1185">Reference proteome</keyword>
<reference evidence="1" key="1">
    <citation type="submission" date="2021-01" db="EMBL/GenBank/DDBJ databases">
        <title>Whole genome shotgun sequence of Actinoplanes rishiriensis NBRC 108556.</title>
        <authorList>
            <person name="Komaki H."/>
            <person name="Tamura T."/>
        </authorList>
    </citation>
    <scope>NUCLEOTIDE SEQUENCE</scope>
    <source>
        <strain evidence="1">NBRC 108556</strain>
    </source>
</reference>
<proteinExistence type="predicted"/>
<dbReference type="EMBL" id="BOMV01000083">
    <property type="protein sequence ID" value="GIF00547.1"/>
    <property type="molecule type" value="Genomic_DNA"/>
</dbReference>
<dbReference type="Proteomes" id="UP000636960">
    <property type="component" value="Unassembled WGS sequence"/>
</dbReference>
<sequence>MEILVAAVAVCVAAASMVFAGLQARSTRLQAQSVLEQTSLMQASSELSFNLEVMVRLQEVLLRVADDPQTHQLVWHQDGDENRRPQIASQSILDVLSMALKAVDRLPGFSTNGEDWTSYTRYVLQRSPSLRAEVLKHPEWWPEITPYAHETHTAEDGAGADD</sequence>
<dbReference type="RefSeq" id="WP_203788449.1">
    <property type="nucleotide sequence ID" value="NZ_BOMV01000083.1"/>
</dbReference>
<accession>A0A919K441</accession>
<evidence type="ECO:0000313" key="2">
    <source>
        <dbReference type="Proteomes" id="UP000636960"/>
    </source>
</evidence>
<evidence type="ECO:0000313" key="1">
    <source>
        <dbReference type="EMBL" id="GIF00547.1"/>
    </source>
</evidence>
<comment type="caution">
    <text evidence="1">The sequence shown here is derived from an EMBL/GenBank/DDBJ whole genome shotgun (WGS) entry which is preliminary data.</text>
</comment>
<name>A0A919K441_9ACTN</name>
<organism evidence="1 2">
    <name type="scientific">Paractinoplanes rishiriensis</name>
    <dbReference type="NCBI Taxonomy" id="1050105"/>
    <lineage>
        <taxon>Bacteria</taxon>
        <taxon>Bacillati</taxon>
        <taxon>Actinomycetota</taxon>
        <taxon>Actinomycetes</taxon>
        <taxon>Micromonosporales</taxon>
        <taxon>Micromonosporaceae</taxon>
        <taxon>Paractinoplanes</taxon>
    </lineage>
</organism>
<gene>
    <name evidence="1" type="ORF">Ari01nite_80110</name>
</gene>